<comment type="caution">
    <text evidence="2">The sequence shown here is derived from an EMBL/GenBank/DDBJ whole genome shotgun (WGS) entry which is preliminary data.</text>
</comment>
<dbReference type="RefSeq" id="WP_073548374.1">
    <property type="nucleotide sequence ID" value="NZ_CAWMVK010000023.1"/>
</dbReference>
<evidence type="ECO:0000313" key="2">
    <source>
        <dbReference type="EMBL" id="OKH28579.1"/>
    </source>
</evidence>
<dbReference type="SUPFAM" id="SSF51735">
    <property type="entry name" value="NAD(P)-binding Rossmann-fold domains"/>
    <property type="match status" value="1"/>
</dbReference>
<evidence type="ECO:0000259" key="1">
    <source>
        <dbReference type="Pfam" id="PF01370"/>
    </source>
</evidence>
<dbReference type="InterPro" id="IPR001509">
    <property type="entry name" value="Epimerase_deHydtase"/>
</dbReference>
<dbReference type="PANTHER" id="PTHR43245">
    <property type="entry name" value="BIFUNCTIONAL POLYMYXIN RESISTANCE PROTEIN ARNA"/>
    <property type="match status" value="1"/>
</dbReference>
<dbReference type="PANTHER" id="PTHR43245:SF13">
    <property type="entry name" value="UDP-D-APIOSE_UDP-D-XYLOSE SYNTHASE 2"/>
    <property type="match status" value="1"/>
</dbReference>
<dbReference type="EMBL" id="MRCC01000003">
    <property type="protein sequence ID" value="OKH28579.1"/>
    <property type="molecule type" value="Genomic_DNA"/>
</dbReference>
<reference evidence="2 3" key="1">
    <citation type="submission" date="2016-11" db="EMBL/GenBank/DDBJ databases">
        <title>Draft Genome Sequences of Nine Cyanobacterial Strains from Diverse Habitats.</title>
        <authorList>
            <person name="Zhu T."/>
            <person name="Hou S."/>
            <person name="Lu X."/>
            <person name="Hess W.R."/>
        </authorList>
    </citation>
    <scope>NUCLEOTIDE SEQUENCE [LARGE SCALE GENOMIC DNA]</scope>
    <source>
        <strain evidence="2 3">5.2 s.c.1</strain>
    </source>
</reference>
<dbReference type="OrthoDB" id="504638at2"/>
<keyword evidence="3" id="KW-1185">Reference proteome</keyword>
<protein>
    <submittedName>
        <fullName evidence="2">Epimerase</fullName>
    </submittedName>
</protein>
<feature type="domain" description="NAD-dependent epimerase/dehydratase" evidence="1">
    <location>
        <begin position="23"/>
        <end position="245"/>
    </location>
</feature>
<dbReference type="Gene3D" id="3.40.50.720">
    <property type="entry name" value="NAD(P)-binding Rossmann-like Domain"/>
    <property type="match status" value="1"/>
</dbReference>
<evidence type="ECO:0000313" key="3">
    <source>
        <dbReference type="Proteomes" id="UP000185984"/>
    </source>
</evidence>
<name>A0A1U7HYF5_9CHRO</name>
<sequence length="340" mass="38034">MYNLAQSNSSLLTPHSSPLAKRILVTGASGCIGHYIGEALIQETCHELYLLVRNPQKLQVDTNYRPGVHVLQGDMQNIRAYTDLLQTIDTAILAATAWGGTDTYDINVTKTQELLSLLSPKCQQVIYFSTASILDRNGNLLPQAGEIGTDYIRSKYDCHQQLSQKEIASKTTILFPTLVIGGDANKPYSHLTSGLPEVTKWVDLIRFFQADGSFHFIHGRDIAQVVRYLVDRPPTAKESQSLVLGQAPLTVNQAVEEVCQYFDKKIYFRIPLTLSLANAIIALFRIQMAAWDRFCLDYRHFTYRNAVNPATFGLPNYCATLSDVLKISGIPPRNKVIKEH</sequence>
<dbReference type="InterPro" id="IPR036291">
    <property type="entry name" value="NAD(P)-bd_dom_sf"/>
</dbReference>
<dbReference type="STRING" id="247279.NIES1031_04960"/>
<organism evidence="2 3">
    <name type="scientific">Chroogloeocystis siderophila 5.2 s.c.1</name>
    <dbReference type="NCBI Taxonomy" id="247279"/>
    <lineage>
        <taxon>Bacteria</taxon>
        <taxon>Bacillati</taxon>
        <taxon>Cyanobacteriota</taxon>
        <taxon>Cyanophyceae</taxon>
        <taxon>Oscillatoriophycideae</taxon>
        <taxon>Chroococcales</taxon>
        <taxon>Chroococcaceae</taxon>
        <taxon>Chroogloeocystis</taxon>
    </lineage>
</organism>
<dbReference type="AlphaFoldDB" id="A0A1U7HYF5"/>
<dbReference type="InterPro" id="IPR050177">
    <property type="entry name" value="Lipid_A_modif_metabolic_enz"/>
</dbReference>
<proteinExistence type="predicted"/>
<dbReference type="Proteomes" id="UP000185984">
    <property type="component" value="Unassembled WGS sequence"/>
</dbReference>
<gene>
    <name evidence="2" type="ORF">NIES1031_04960</name>
</gene>
<accession>A0A1U7HYF5</accession>
<dbReference type="Pfam" id="PF01370">
    <property type="entry name" value="Epimerase"/>
    <property type="match status" value="1"/>
</dbReference>